<dbReference type="PANTHER" id="PTHR35602">
    <property type="entry name" value="ESTERASE YQIA-RELATED"/>
    <property type="match status" value="1"/>
</dbReference>
<evidence type="ECO:0000313" key="1">
    <source>
        <dbReference type="EMBL" id="MBK1618964.1"/>
    </source>
</evidence>
<dbReference type="RefSeq" id="WP_200243688.1">
    <property type="nucleotide sequence ID" value="NZ_NRRY01000016.1"/>
</dbReference>
<dbReference type="PANTHER" id="PTHR35602:SF2">
    <property type="entry name" value="UPF0227 PROTEIN YCFP"/>
    <property type="match status" value="1"/>
</dbReference>
<dbReference type="EMBL" id="NRRY01000016">
    <property type="protein sequence ID" value="MBK1618964.1"/>
    <property type="molecule type" value="Genomic_DNA"/>
</dbReference>
<keyword evidence="2" id="KW-1185">Reference proteome</keyword>
<reference evidence="1 2" key="1">
    <citation type="journal article" date="2020" name="Microorganisms">
        <title>Osmotic Adaptation and Compatible Solute Biosynthesis of Phototrophic Bacteria as Revealed from Genome Analyses.</title>
        <authorList>
            <person name="Imhoff J.F."/>
            <person name="Rahn T."/>
            <person name="Kunzel S."/>
            <person name="Keller A."/>
            <person name="Neulinger S.C."/>
        </authorList>
    </citation>
    <scope>NUCLEOTIDE SEQUENCE [LARGE SCALE GENOMIC DNA]</scope>
    <source>
        <strain evidence="1 2">DSM 25653</strain>
    </source>
</reference>
<accession>A0A9X0W8W2</accession>
<dbReference type="Pfam" id="PF05728">
    <property type="entry name" value="UPF0227"/>
    <property type="match status" value="1"/>
</dbReference>
<dbReference type="InterPro" id="IPR008886">
    <property type="entry name" value="UPF0227/Esterase_YqiA"/>
</dbReference>
<dbReference type="Proteomes" id="UP001138768">
    <property type="component" value="Unassembled WGS sequence"/>
</dbReference>
<dbReference type="AlphaFoldDB" id="A0A9X0W8W2"/>
<name>A0A9X0W8W2_9GAMM</name>
<dbReference type="Gene3D" id="3.40.50.1820">
    <property type="entry name" value="alpha/beta hydrolase"/>
    <property type="match status" value="1"/>
</dbReference>
<protein>
    <recommendedName>
        <fullName evidence="3">Esterase</fullName>
    </recommendedName>
</protein>
<comment type="caution">
    <text evidence="1">The sequence shown here is derived from an EMBL/GenBank/DDBJ whole genome shotgun (WGS) entry which is preliminary data.</text>
</comment>
<evidence type="ECO:0000313" key="2">
    <source>
        <dbReference type="Proteomes" id="UP001138768"/>
    </source>
</evidence>
<dbReference type="InterPro" id="IPR029058">
    <property type="entry name" value="AB_hydrolase_fold"/>
</dbReference>
<proteinExistence type="predicted"/>
<gene>
    <name evidence="1" type="ORF">CKO42_11080</name>
</gene>
<sequence length="193" mass="21637">MANILYLHGFASGPKPNSPKVALLRGLGHQVQCLSTEGRYRPADYLHAFHQLTQQAPLPDLFVGTSLGGFWARHLGCRLERPWIALNPALHPSQTLSQNTGTLQRFDVEASFEWTLDQANQYLPFEDQWLNSEVPGLILCAKDDEVVDPQDTWRFSGKSQFVKLPRGGHELANTDDYADILARFINKALAEPV</sequence>
<evidence type="ECO:0008006" key="3">
    <source>
        <dbReference type="Google" id="ProtNLM"/>
    </source>
</evidence>
<dbReference type="SUPFAM" id="SSF53474">
    <property type="entry name" value="alpha/beta-Hydrolases"/>
    <property type="match status" value="1"/>
</dbReference>
<organism evidence="1 2">
    <name type="scientific">Lamprobacter modestohalophilus</name>
    <dbReference type="NCBI Taxonomy" id="1064514"/>
    <lineage>
        <taxon>Bacteria</taxon>
        <taxon>Pseudomonadati</taxon>
        <taxon>Pseudomonadota</taxon>
        <taxon>Gammaproteobacteria</taxon>
        <taxon>Chromatiales</taxon>
        <taxon>Chromatiaceae</taxon>
        <taxon>Lamprobacter</taxon>
    </lineage>
</organism>